<dbReference type="Gene3D" id="3.40.630.30">
    <property type="match status" value="1"/>
</dbReference>
<dbReference type="RefSeq" id="WP_247622829.1">
    <property type="nucleotide sequence ID" value="NZ_CP078077.1"/>
</dbReference>
<accession>A0ABY4IRK0</accession>
<dbReference type="SUPFAM" id="SSF55729">
    <property type="entry name" value="Acyl-CoA N-acyltransferases (Nat)"/>
    <property type="match status" value="1"/>
</dbReference>
<evidence type="ECO:0000313" key="5">
    <source>
        <dbReference type="Proteomes" id="UP000831963"/>
    </source>
</evidence>
<evidence type="ECO:0000259" key="3">
    <source>
        <dbReference type="PROSITE" id="PS51186"/>
    </source>
</evidence>
<dbReference type="InterPro" id="IPR016181">
    <property type="entry name" value="Acyl_CoA_acyltransferase"/>
</dbReference>
<protein>
    <submittedName>
        <fullName evidence="4">GNAT family N-acetyltransferase</fullName>
    </submittedName>
</protein>
<keyword evidence="2" id="KW-0012">Acyltransferase</keyword>
<dbReference type="PROSITE" id="PS51186">
    <property type="entry name" value="GNAT"/>
    <property type="match status" value="1"/>
</dbReference>
<gene>
    <name evidence="4" type="ORF">KV396_12665</name>
</gene>
<evidence type="ECO:0000256" key="1">
    <source>
        <dbReference type="ARBA" id="ARBA00022679"/>
    </source>
</evidence>
<dbReference type="Pfam" id="PF00583">
    <property type="entry name" value="Acetyltransf_1"/>
    <property type="match status" value="1"/>
</dbReference>
<keyword evidence="1" id="KW-0808">Transferase</keyword>
<dbReference type="InterPro" id="IPR000182">
    <property type="entry name" value="GNAT_dom"/>
</dbReference>
<feature type="domain" description="N-acetyltransferase" evidence="3">
    <location>
        <begin position="27"/>
        <end position="191"/>
    </location>
</feature>
<evidence type="ECO:0000313" key="4">
    <source>
        <dbReference type="EMBL" id="UPL15279.1"/>
    </source>
</evidence>
<dbReference type="EMBL" id="CP078077">
    <property type="protein sequence ID" value="UPL15279.1"/>
    <property type="molecule type" value="Genomic_DNA"/>
</dbReference>
<dbReference type="PANTHER" id="PTHR43072">
    <property type="entry name" value="N-ACETYLTRANSFERASE"/>
    <property type="match status" value="1"/>
</dbReference>
<proteinExistence type="predicted"/>
<organism evidence="4 5">
    <name type="scientific">Microbacterium galbinum</name>
    <dbReference type="NCBI Taxonomy" id="2851646"/>
    <lineage>
        <taxon>Bacteria</taxon>
        <taxon>Bacillati</taxon>
        <taxon>Actinomycetota</taxon>
        <taxon>Actinomycetes</taxon>
        <taxon>Micrococcales</taxon>
        <taxon>Microbacteriaceae</taxon>
        <taxon>Microbacterium</taxon>
    </lineage>
</organism>
<sequence>MQFEPGDRRRILPRHLRPAAAPEIFSYTIRPARPGDLPSVREIYNHFVSNSAVTLDEKSSSIPYWRDKFALLDRLGLPFLVAVSPSGVVIGYALAQPWAGKNAYRYTVEDSIYLGPGAGGKGLGGALLQALIDACEQFGIREMVAVISDSGAEASIRLHARLGFVEAGRMARVGHKFGRELGTVYMKRALRPVARRRRFLASGRGH</sequence>
<dbReference type="Proteomes" id="UP000831963">
    <property type="component" value="Chromosome"/>
</dbReference>
<evidence type="ECO:0000256" key="2">
    <source>
        <dbReference type="ARBA" id="ARBA00023315"/>
    </source>
</evidence>
<reference evidence="4 5" key="1">
    <citation type="submission" date="2021-06" db="EMBL/GenBank/DDBJ databases">
        <title>Genome-based taxonomic framework of Microbacterium strains isolated from marine environment, the description of four new species and reclassification of four preexisting species.</title>
        <authorList>
            <person name="Lee S.D."/>
            <person name="Kim S.-M."/>
            <person name="Byeon Y.-S."/>
            <person name="Yang H.L."/>
            <person name="Kim I.S."/>
        </authorList>
    </citation>
    <scope>NUCLEOTIDE SEQUENCE [LARGE SCALE GENOMIC DNA]</scope>
    <source>
        <strain evidence="4 5">SSW1-36</strain>
    </source>
</reference>
<keyword evidence="5" id="KW-1185">Reference proteome</keyword>
<dbReference type="PANTHER" id="PTHR43072:SF23">
    <property type="entry name" value="UPF0039 PROTEIN C11D3.02C"/>
    <property type="match status" value="1"/>
</dbReference>
<name>A0ABY4IRK0_9MICO</name>